<dbReference type="EMBL" id="JAGINW010000001">
    <property type="protein sequence ID" value="MBP2322402.1"/>
    <property type="molecule type" value="Genomic_DNA"/>
</dbReference>
<feature type="transmembrane region" description="Helical" evidence="1">
    <location>
        <begin position="20"/>
        <end position="42"/>
    </location>
</feature>
<comment type="caution">
    <text evidence="2">The sequence shown here is derived from an EMBL/GenBank/DDBJ whole genome shotgun (WGS) entry which is preliminary data.</text>
</comment>
<accession>A0ABS4TDA7</accession>
<proteinExistence type="predicted"/>
<keyword evidence="1" id="KW-0472">Membrane</keyword>
<sequence length="79" mass="8453">MVATATTRTALRHMSLAAAIAYVIVTVLTLLMRAVTWAFALIAEVSERIADAGEHARAAARGEQPGVRVWMSTTEGGQR</sequence>
<gene>
    <name evidence="2" type="ORF">JOF56_002787</name>
</gene>
<protein>
    <submittedName>
        <fullName evidence="2">Flp pilus assembly pilin Flp</fullName>
    </submittedName>
</protein>
<reference evidence="2 3" key="1">
    <citation type="submission" date="2021-03" db="EMBL/GenBank/DDBJ databases">
        <title>Sequencing the genomes of 1000 actinobacteria strains.</title>
        <authorList>
            <person name="Klenk H.-P."/>
        </authorList>
    </citation>
    <scope>NUCLEOTIDE SEQUENCE [LARGE SCALE GENOMIC DNA]</scope>
    <source>
        <strain evidence="2 3">DSM 46670</strain>
    </source>
</reference>
<name>A0ABS4TDA7_9PSEU</name>
<evidence type="ECO:0000256" key="1">
    <source>
        <dbReference type="SAM" id="Phobius"/>
    </source>
</evidence>
<keyword evidence="1" id="KW-1133">Transmembrane helix</keyword>
<dbReference type="Proteomes" id="UP001519332">
    <property type="component" value="Unassembled WGS sequence"/>
</dbReference>
<keyword evidence="1" id="KW-0812">Transmembrane</keyword>
<keyword evidence="3" id="KW-1185">Reference proteome</keyword>
<evidence type="ECO:0000313" key="2">
    <source>
        <dbReference type="EMBL" id="MBP2322402.1"/>
    </source>
</evidence>
<dbReference type="RefSeq" id="WP_209637832.1">
    <property type="nucleotide sequence ID" value="NZ_JAGINW010000001.1"/>
</dbReference>
<evidence type="ECO:0000313" key="3">
    <source>
        <dbReference type="Proteomes" id="UP001519332"/>
    </source>
</evidence>
<organism evidence="2 3">
    <name type="scientific">Kibdelosporangium banguiense</name>
    <dbReference type="NCBI Taxonomy" id="1365924"/>
    <lineage>
        <taxon>Bacteria</taxon>
        <taxon>Bacillati</taxon>
        <taxon>Actinomycetota</taxon>
        <taxon>Actinomycetes</taxon>
        <taxon>Pseudonocardiales</taxon>
        <taxon>Pseudonocardiaceae</taxon>
        <taxon>Kibdelosporangium</taxon>
    </lineage>
</organism>